<dbReference type="GO" id="GO:0003677">
    <property type="term" value="F:DNA binding"/>
    <property type="evidence" value="ECO:0007669"/>
    <property type="project" value="InterPro"/>
</dbReference>
<dbReference type="OrthoDB" id="530353at2"/>
<organism evidence="2 3">
    <name type="scientific">Merismopedia glauca CCAP 1448/3</name>
    <dbReference type="NCBI Taxonomy" id="1296344"/>
    <lineage>
        <taxon>Bacteria</taxon>
        <taxon>Bacillati</taxon>
        <taxon>Cyanobacteriota</taxon>
        <taxon>Cyanophyceae</taxon>
        <taxon>Synechococcales</taxon>
        <taxon>Merismopediaceae</taxon>
        <taxon>Merismopedia</taxon>
    </lineage>
</organism>
<name>A0A2T1C0N9_9CYAN</name>
<dbReference type="GO" id="GO:0006355">
    <property type="term" value="P:regulation of DNA-templated transcription"/>
    <property type="evidence" value="ECO:0007669"/>
    <property type="project" value="InterPro"/>
</dbReference>
<gene>
    <name evidence="2" type="ORF">C7B64_16185</name>
</gene>
<dbReference type="AlphaFoldDB" id="A0A2T1C0N9"/>
<reference evidence="2 3" key="2">
    <citation type="submission" date="2018-03" db="EMBL/GenBank/DDBJ databases">
        <title>The ancient ancestry and fast evolution of plastids.</title>
        <authorList>
            <person name="Moore K.R."/>
            <person name="Magnabosco C."/>
            <person name="Momper L."/>
            <person name="Gold D.A."/>
            <person name="Bosak T."/>
            <person name="Fournier G.P."/>
        </authorList>
    </citation>
    <scope>NUCLEOTIDE SEQUENCE [LARGE SCALE GENOMIC DNA]</scope>
    <source>
        <strain evidence="2 3">CCAP 1448/3</strain>
    </source>
</reference>
<dbReference type="InterPro" id="IPR036388">
    <property type="entry name" value="WH-like_DNA-bd_sf"/>
</dbReference>
<evidence type="ECO:0000313" key="2">
    <source>
        <dbReference type="EMBL" id="PSB01836.1"/>
    </source>
</evidence>
<dbReference type="Gene3D" id="1.10.10.10">
    <property type="entry name" value="Winged helix-like DNA-binding domain superfamily/Winged helix DNA-binding domain"/>
    <property type="match status" value="1"/>
</dbReference>
<dbReference type="InterPro" id="IPR000792">
    <property type="entry name" value="Tscrpt_reg_LuxR_C"/>
</dbReference>
<evidence type="ECO:0000313" key="3">
    <source>
        <dbReference type="Proteomes" id="UP000238762"/>
    </source>
</evidence>
<dbReference type="Proteomes" id="UP000238762">
    <property type="component" value="Unassembled WGS sequence"/>
</dbReference>
<reference evidence="2 3" key="1">
    <citation type="submission" date="2018-02" db="EMBL/GenBank/DDBJ databases">
        <authorList>
            <person name="Cohen D.B."/>
            <person name="Kent A.D."/>
        </authorList>
    </citation>
    <scope>NUCLEOTIDE SEQUENCE [LARGE SCALE GENOMIC DNA]</scope>
    <source>
        <strain evidence="2 3">CCAP 1448/3</strain>
    </source>
</reference>
<dbReference type="Pfam" id="PF00196">
    <property type="entry name" value="GerE"/>
    <property type="match status" value="1"/>
</dbReference>
<keyword evidence="3" id="KW-1185">Reference proteome</keyword>
<sequence length="110" mass="12731">MNQEEFHASFEQMTKTQRMVLKSFLANQIDEAIAKNLNLDASTVRRHISNLCRIFGLKNESGEHFSYRQELIELFAKFRPDLVSSELLKGVKLEFPDGQVSVFKMFLSDT</sequence>
<accession>A0A2T1C0N9</accession>
<dbReference type="InterPro" id="IPR016032">
    <property type="entry name" value="Sig_transdc_resp-reg_C-effctor"/>
</dbReference>
<dbReference type="EMBL" id="PVWJ01000085">
    <property type="protein sequence ID" value="PSB01836.1"/>
    <property type="molecule type" value="Genomic_DNA"/>
</dbReference>
<dbReference type="RefSeq" id="WP_106289697.1">
    <property type="nucleotide sequence ID" value="NZ_CAWNTC010000113.1"/>
</dbReference>
<evidence type="ECO:0000259" key="1">
    <source>
        <dbReference type="Pfam" id="PF00196"/>
    </source>
</evidence>
<comment type="caution">
    <text evidence="2">The sequence shown here is derived from an EMBL/GenBank/DDBJ whole genome shotgun (WGS) entry which is preliminary data.</text>
</comment>
<feature type="domain" description="HTH luxR-type" evidence="1">
    <location>
        <begin position="12"/>
        <end position="60"/>
    </location>
</feature>
<protein>
    <recommendedName>
        <fullName evidence="1">HTH luxR-type domain-containing protein</fullName>
    </recommendedName>
</protein>
<dbReference type="SUPFAM" id="SSF46894">
    <property type="entry name" value="C-terminal effector domain of the bipartite response regulators"/>
    <property type="match status" value="1"/>
</dbReference>
<proteinExistence type="predicted"/>